<dbReference type="InterPro" id="IPR040256">
    <property type="entry name" value="At4g02000-like"/>
</dbReference>
<evidence type="ECO:0008006" key="3">
    <source>
        <dbReference type="Google" id="ProtNLM"/>
    </source>
</evidence>
<gene>
    <name evidence="1" type="ORF">PVK06_043798</name>
</gene>
<dbReference type="EMBL" id="JARKNE010000012">
    <property type="protein sequence ID" value="KAK5775846.1"/>
    <property type="molecule type" value="Genomic_DNA"/>
</dbReference>
<comment type="caution">
    <text evidence="1">The sequence shown here is derived from an EMBL/GenBank/DDBJ whole genome shotgun (WGS) entry which is preliminary data.</text>
</comment>
<accession>A0ABR0MPC2</accession>
<evidence type="ECO:0000313" key="1">
    <source>
        <dbReference type="EMBL" id="KAK5775846.1"/>
    </source>
</evidence>
<keyword evidence="2" id="KW-1185">Reference proteome</keyword>
<evidence type="ECO:0000313" key="2">
    <source>
        <dbReference type="Proteomes" id="UP001358586"/>
    </source>
</evidence>
<proteinExistence type="predicted"/>
<dbReference type="Proteomes" id="UP001358586">
    <property type="component" value="Chromosome 12"/>
</dbReference>
<name>A0ABR0MPC2_GOSAR</name>
<reference evidence="1 2" key="1">
    <citation type="submission" date="2023-03" db="EMBL/GenBank/DDBJ databases">
        <title>WGS of Gossypium arboreum.</title>
        <authorList>
            <person name="Yu D."/>
        </authorList>
    </citation>
    <scope>NUCLEOTIDE SEQUENCE [LARGE SCALE GENOMIC DNA]</scope>
    <source>
        <tissue evidence="1">Leaf</tissue>
    </source>
</reference>
<dbReference type="PANTHER" id="PTHR31286:SF99">
    <property type="entry name" value="DUF4283 DOMAIN-CONTAINING PROTEIN"/>
    <property type="match status" value="1"/>
</dbReference>
<organism evidence="1 2">
    <name type="scientific">Gossypium arboreum</name>
    <name type="common">Tree cotton</name>
    <name type="synonym">Gossypium nanking</name>
    <dbReference type="NCBI Taxonomy" id="29729"/>
    <lineage>
        <taxon>Eukaryota</taxon>
        <taxon>Viridiplantae</taxon>
        <taxon>Streptophyta</taxon>
        <taxon>Embryophyta</taxon>
        <taxon>Tracheophyta</taxon>
        <taxon>Spermatophyta</taxon>
        <taxon>Magnoliopsida</taxon>
        <taxon>eudicotyledons</taxon>
        <taxon>Gunneridae</taxon>
        <taxon>Pentapetalae</taxon>
        <taxon>rosids</taxon>
        <taxon>malvids</taxon>
        <taxon>Malvales</taxon>
        <taxon>Malvaceae</taxon>
        <taxon>Malvoideae</taxon>
        <taxon>Gossypium</taxon>
    </lineage>
</organism>
<protein>
    <recommendedName>
        <fullName evidence="3">CCHC-type domain-containing protein</fullName>
    </recommendedName>
</protein>
<sequence length="139" mass="15302">MPKVTFFSAKKKRYRGTEAVRACQCKGASDGGAVGCCGAKQMGLGPKLGLIVSKLYFNIDSRARGRFARITVYVRLDKPSLLQILINETLQRIKYECLPAICFSCGYYGHRKDLCSSKVNNLGPGSKGKPIDGGRIRRH</sequence>
<dbReference type="PANTHER" id="PTHR31286">
    <property type="entry name" value="GLYCINE-RICH CELL WALL STRUCTURAL PROTEIN 1.8-LIKE"/>
    <property type="match status" value="1"/>
</dbReference>